<dbReference type="Gene3D" id="6.20.210.20">
    <property type="entry name" value="THAP domain"/>
    <property type="match status" value="1"/>
</dbReference>
<organism evidence="16 17">
    <name type="scientific">Cinara cedri</name>
    <dbReference type="NCBI Taxonomy" id="506608"/>
    <lineage>
        <taxon>Eukaryota</taxon>
        <taxon>Metazoa</taxon>
        <taxon>Ecdysozoa</taxon>
        <taxon>Arthropoda</taxon>
        <taxon>Hexapoda</taxon>
        <taxon>Insecta</taxon>
        <taxon>Pterygota</taxon>
        <taxon>Neoptera</taxon>
        <taxon>Paraneoptera</taxon>
        <taxon>Hemiptera</taxon>
        <taxon>Sternorrhyncha</taxon>
        <taxon>Aphidomorpha</taxon>
        <taxon>Aphidoidea</taxon>
        <taxon>Aphididae</taxon>
        <taxon>Lachninae</taxon>
        <taxon>Cinara</taxon>
    </lineage>
</organism>
<dbReference type="SMART" id="SM00980">
    <property type="entry name" value="THAP"/>
    <property type="match status" value="1"/>
</dbReference>
<dbReference type="InterPro" id="IPR038441">
    <property type="entry name" value="THAP_Znf_sf"/>
</dbReference>
<keyword evidence="17" id="KW-1185">Reference proteome</keyword>
<evidence type="ECO:0000259" key="15">
    <source>
        <dbReference type="PROSITE" id="PS50950"/>
    </source>
</evidence>
<keyword evidence="7" id="KW-0175">Coiled coil</keyword>
<accession>A0A5E4MIR7</accession>
<dbReference type="GO" id="GO:0005654">
    <property type="term" value="C:nucleoplasm"/>
    <property type="evidence" value="ECO:0007669"/>
    <property type="project" value="UniProtKB-SubCell"/>
</dbReference>
<dbReference type="GO" id="GO:0043565">
    <property type="term" value="F:sequence-specific DNA binding"/>
    <property type="evidence" value="ECO:0007669"/>
    <property type="project" value="InterPro"/>
</dbReference>
<feature type="domain" description="THAP-type" evidence="15">
    <location>
        <begin position="12"/>
        <end position="88"/>
    </location>
</feature>
<evidence type="ECO:0000256" key="13">
    <source>
        <dbReference type="SAM" id="MobiDB-lite"/>
    </source>
</evidence>
<keyword evidence="14" id="KW-0732">Signal</keyword>
<comment type="subcellular location">
    <subcellularLocation>
        <location evidence="1">Nucleus</location>
        <location evidence="1">Nucleoplasm</location>
    </subcellularLocation>
</comment>
<feature type="compositionally biased region" description="Acidic residues" evidence="13">
    <location>
        <begin position="285"/>
        <end position="296"/>
    </location>
</feature>
<dbReference type="InterPro" id="IPR026516">
    <property type="entry name" value="THAP1/10"/>
</dbReference>
<proteinExistence type="inferred from homology"/>
<evidence type="ECO:0000256" key="14">
    <source>
        <dbReference type="SAM" id="SignalP"/>
    </source>
</evidence>
<keyword evidence="3" id="KW-0479">Metal-binding</keyword>
<keyword evidence="5" id="KW-0862">Zinc</keyword>
<dbReference type="AlphaFoldDB" id="A0A5E4MIR7"/>
<sequence>MHSFFLYLILIMVKYCILCHTNKIQNSDLSFHKFPINIMYRNEWIKKLNLTTAIKRWYRICNLHFTASDYNVQNKRMVLKADAVPTFIINKDIDSSNNDNDCAVIQSLKHPDNFSVGFPKSYLLQAVELILQPKSVPVGRKAKIMGKWNKIDAMKVNSLCSDQSHLPVYSSIMLYRENPLRSLSPILNEMRLCLLAGDWDGYKDLLLLVLRSSIVSSGYILFVIRSSFILLFNHPNRTPQVLDTFLRACIYLTDHRRIKYLESCFTFKGTLAHLLDKTVMNIEDNEKEEEEEEEEIIFNSEFSSDEEVS</sequence>
<evidence type="ECO:0000256" key="9">
    <source>
        <dbReference type="ARBA" id="ARBA00023163"/>
    </source>
</evidence>
<evidence type="ECO:0000256" key="2">
    <source>
        <dbReference type="ARBA" id="ARBA00006177"/>
    </source>
</evidence>
<reference evidence="16 17" key="1">
    <citation type="submission" date="2019-08" db="EMBL/GenBank/DDBJ databases">
        <authorList>
            <person name="Alioto T."/>
            <person name="Alioto T."/>
            <person name="Gomez Garrido J."/>
        </authorList>
    </citation>
    <scope>NUCLEOTIDE SEQUENCE [LARGE SCALE GENOMIC DNA]</scope>
</reference>
<dbReference type="InterPro" id="IPR006612">
    <property type="entry name" value="THAP_Znf"/>
</dbReference>
<dbReference type="Proteomes" id="UP000325440">
    <property type="component" value="Unassembled WGS sequence"/>
</dbReference>
<dbReference type="Pfam" id="PF05485">
    <property type="entry name" value="THAP"/>
    <property type="match status" value="1"/>
</dbReference>
<keyword evidence="11" id="KW-0131">Cell cycle</keyword>
<dbReference type="EMBL" id="CABPRJ010000953">
    <property type="protein sequence ID" value="VVC32115.1"/>
    <property type="molecule type" value="Genomic_DNA"/>
</dbReference>
<dbReference type="GO" id="GO:0008270">
    <property type="term" value="F:zinc ion binding"/>
    <property type="evidence" value="ECO:0007669"/>
    <property type="project" value="UniProtKB-KW"/>
</dbReference>
<evidence type="ECO:0000313" key="17">
    <source>
        <dbReference type="Proteomes" id="UP000325440"/>
    </source>
</evidence>
<dbReference type="OrthoDB" id="6626858at2759"/>
<evidence type="ECO:0000256" key="4">
    <source>
        <dbReference type="ARBA" id="ARBA00022771"/>
    </source>
</evidence>
<feature type="region of interest" description="Disordered" evidence="13">
    <location>
        <begin position="285"/>
        <end position="309"/>
    </location>
</feature>
<keyword evidence="4 12" id="KW-0863">Zinc-finger</keyword>
<gene>
    <name evidence="16" type="ORF">CINCED_3A010339</name>
</gene>
<keyword evidence="6" id="KW-0805">Transcription regulation</keyword>
<dbReference type="PROSITE" id="PS50950">
    <property type="entry name" value="ZF_THAP"/>
    <property type="match status" value="1"/>
</dbReference>
<keyword evidence="9" id="KW-0804">Transcription</keyword>
<evidence type="ECO:0000256" key="1">
    <source>
        <dbReference type="ARBA" id="ARBA00004642"/>
    </source>
</evidence>
<evidence type="ECO:0000313" key="16">
    <source>
        <dbReference type="EMBL" id="VVC32115.1"/>
    </source>
</evidence>
<evidence type="ECO:0000256" key="11">
    <source>
        <dbReference type="ARBA" id="ARBA00023306"/>
    </source>
</evidence>
<evidence type="ECO:0000256" key="5">
    <source>
        <dbReference type="ARBA" id="ARBA00022833"/>
    </source>
</evidence>
<name>A0A5E4MIR7_9HEMI</name>
<comment type="similarity">
    <text evidence="2">Belongs to the THAP1 family.</text>
</comment>
<evidence type="ECO:0000256" key="7">
    <source>
        <dbReference type="ARBA" id="ARBA00023054"/>
    </source>
</evidence>
<evidence type="ECO:0000256" key="10">
    <source>
        <dbReference type="ARBA" id="ARBA00023242"/>
    </source>
</evidence>
<dbReference type="PANTHER" id="PTHR46600:SF1">
    <property type="entry name" value="THAP DOMAIN-CONTAINING PROTEIN 1"/>
    <property type="match status" value="1"/>
</dbReference>
<feature type="chain" id="PRO_5022681806" evidence="14">
    <location>
        <begin position="20"/>
        <end position="309"/>
    </location>
</feature>
<dbReference type="SUPFAM" id="SSF57716">
    <property type="entry name" value="Glucocorticoid receptor-like (DNA-binding domain)"/>
    <property type="match status" value="1"/>
</dbReference>
<evidence type="ECO:0000256" key="6">
    <source>
        <dbReference type="ARBA" id="ARBA00023015"/>
    </source>
</evidence>
<dbReference type="PANTHER" id="PTHR46600">
    <property type="entry name" value="THAP DOMAIN-CONTAINING"/>
    <property type="match status" value="1"/>
</dbReference>
<protein>
    <submittedName>
        <fullName evidence="16">Zinc finger, C2CH-type</fullName>
    </submittedName>
</protein>
<evidence type="ECO:0000256" key="8">
    <source>
        <dbReference type="ARBA" id="ARBA00023125"/>
    </source>
</evidence>
<evidence type="ECO:0000256" key="12">
    <source>
        <dbReference type="PROSITE-ProRule" id="PRU00309"/>
    </source>
</evidence>
<feature type="signal peptide" evidence="14">
    <location>
        <begin position="1"/>
        <end position="19"/>
    </location>
</feature>
<dbReference type="SMART" id="SM00692">
    <property type="entry name" value="DM3"/>
    <property type="match status" value="1"/>
</dbReference>
<evidence type="ECO:0000256" key="3">
    <source>
        <dbReference type="ARBA" id="ARBA00022723"/>
    </source>
</evidence>
<keyword evidence="10" id="KW-0539">Nucleus</keyword>
<keyword evidence="8 12" id="KW-0238">DNA-binding</keyword>